<accession>A0A2S9J038</accession>
<proteinExistence type="predicted"/>
<comment type="caution">
    <text evidence="1">The sequence shown here is derived from an EMBL/GenBank/DDBJ whole genome shotgun (WGS) entry which is preliminary data.</text>
</comment>
<evidence type="ECO:0000313" key="2">
    <source>
        <dbReference type="Proteomes" id="UP000239711"/>
    </source>
</evidence>
<organism evidence="1 2">
    <name type="scientific">Sphingobacterium haloxyli</name>
    <dbReference type="NCBI Taxonomy" id="2100533"/>
    <lineage>
        <taxon>Bacteria</taxon>
        <taxon>Pseudomonadati</taxon>
        <taxon>Bacteroidota</taxon>
        <taxon>Sphingobacteriia</taxon>
        <taxon>Sphingobacteriales</taxon>
        <taxon>Sphingobacteriaceae</taxon>
        <taxon>Sphingobacterium</taxon>
    </lineage>
</organism>
<reference evidence="1 2" key="1">
    <citation type="submission" date="2018-02" db="EMBL/GenBank/DDBJ databases">
        <title>The draft genome of Sphingobacterium sp. 5JN-11.</title>
        <authorList>
            <person name="Liu L."/>
            <person name="Li L."/>
            <person name="Liang L."/>
            <person name="Zhang X."/>
            <person name="Wang T."/>
        </authorList>
    </citation>
    <scope>NUCLEOTIDE SEQUENCE [LARGE SCALE GENOMIC DNA]</scope>
    <source>
        <strain evidence="1 2">5JN-11</strain>
    </source>
</reference>
<dbReference type="Proteomes" id="UP000239711">
    <property type="component" value="Unassembled WGS sequence"/>
</dbReference>
<protein>
    <submittedName>
        <fullName evidence="1">Uncharacterized protein</fullName>
    </submittedName>
</protein>
<name>A0A2S9J038_9SPHI</name>
<sequence length="88" mass="10268">MPLLKFGKWLIFPDKVDDMEKCEIIMLDKVQKKRALTPSEEKHLKTKKLIEGRKPNYYIGVKVAQTIGQKAAHYIGLTKKEFLCQTYI</sequence>
<dbReference type="AlphaFoldDB" id="A0A2S9J038"/>
<dbReference type="EMBL" id="PVBQ01000017">
    <property type="protein sequence ID" value="PRD46147.1"/>
    <property type="molecule type" value="Genomic_DNA"/>
</dbReference>
<evidence type="ECO:0000313" key="1">
    <source>
        <dbReference type="EMBL" id="PRD46147.1"/>
    </source>
</evidence>
<gene>
    <name evidence="1" type="ORF">C5745_17145</name>
</gene>
<keyword evidence="2" id="KW-1185">Reference proteome</keyword>